<reference evidence="2 3" key="1">
    <citation type="submission" date="2017-06" db="EMBL/GenBank/DDBJ databases">
        <authorList>
            <consortium name="Pathogen Informatics"/>
        </authorList>
    </citation>
    <scope>NUCLEOTIDE SEQUENCE [LARGE SCALE GENOMIC DNA]</scope>
    <source>
        <strain evidence="2 3">NCTC13490</strain>
    </source>
</reference>
<organism evidence="2 3">
    <name type="scientific">Chryseobacterium taklimakanense</name>
    <dbReference type="NCBI Taxonomy" id="536441"/>
    <lineage>
        <taxon>Bacteria</taxon>
        <taxon>Pseudomonadati</taxon>
        <taxon>Bacteroidota</taxon>
        <taxon>Flavobacteriia</taxon>
        <taxon>Flavobacteriales</taxon>
        <taxon>Weeksellaceae</taxon>
        <taxon>Chryseobacterium group</taxon>
        <taxon>Chryseobacterium</taxon>
    </lineage>
</organism>
<keyword evidence="2" id="KW-0808">Transferase</keyword>
<name>A0A239XNR3_9FLAO</name>
<evidence type="ECO:0000313" key="3">
    <source>
        <dbReference type="Proteomes" id="UP000215196"/>
    </source>
</evidence>
<dbReference type="PANTHER" id="PTHR12526">
    <property type="entry name" value="GLYCOSYLTRANSFERASE"/>
    <property type="match status" value="1"/>
</dbReference>
<dbReference type="CDD" id="cd03811">
    <property type="entry name" value="GT4_GT28_WabH-like"/>
    <property type="match status" value="1"/>
</dbReference>
<dbReference type="KEGG" id="ctak:4412677_01812"/>
<dbReference type="EMBL" id="LT906465">
    <property type="protein sequence ID" value="SNV47846.1"/>
    <property type="molecule type" value="Genomic_DNA"/>
</dbReference>
<dbReference type="Proteomes" id="UP000215196">
    <property type="component" value="Chromosome 1"/>
</dbReference>
<accession>A0A239XNR3</accession>
<sequence>MTNTKKINVLFRHRSMEMGGVEKVLLSMLNNLDKDKFDLHLALNLFQGELRNEIPENIPVKILAGGKEDFPKNKLLNKAAFIARGFKLLLFRKFPWLADNFILHNDADVEIATGYTMFSDVLNSSNKNSKKIGWFHSDITFPKLQPAVPLILKQIPQFDYFIFGSQQTKDILLETYPHIALQENQVILNAIPIEELKQKAAEFMPDFETEHPVFVTVGRLHSRKGHHKLMEAHAKLLAKGFPHKIFVIGDGEENQNLEQMAQRLGVQDSFKMLGLLLNPYPYVKNADFFIMPSESEGWPLIIADTLILQKPIIATDVGGIPEMIDHKRNGYLIRYSTDEIEAAMKTFLTDKNLVAEIQENLKDSEKQFDNQKIFDAVEEIILKLAKK</sequence>
<dbReference type="SUPFAM" id="SSF53756">
    <property type="entry name" value="UDP-Glycosyltransferase/glycogen phosphorylase"/>
    <property type="match status" value="1"/>
</dbReference>
<proteinExistence type="predicted"/>
<keyword evidence="2" id="KW-0328">Glycosyltransferase</keyword>
<dbReference type="Gene3D" id="3.40.50.2000">
    <property type="entry name" value="Glycogen Phosphorylase B"/>
    <property type="match status" value="2"/>
</dbReference>
<dbReference type="GO" id="GO:0043750">
    <property type="term" value="F:phosphatidylinositol alpha-mannosyltransferase activity"/>
    <property type="evidence" value="ECO:0007669"/>
    <property type="project" value="UniProtKB-EC"/>
</dbReference>
<feature type="domain" description="Glycosyl transferase family 1" evidence="1">
    <location>
        <begin position="206"/>
        <end position="361"/>
    </location>
</feature>
<dbReference type="InterPro" id="IPR001296">
    <property type="entry name" value="Glyco_trans_1"/>
</dbReference>
<gene>
    <name evidence="2" type="primary">pimB_3</name>
    <name evidence="2" type="ORF">SAMEA4412677_01812</name>
</gene>
<evidence type="ECO:0000259" key="1">
    <source>
        <dbReference type="Pfam" id="PF00534"/>
    </source>
</evidence>
<dbReference type="AlphaFoldDB" id="A0A239XNR3"/>
<dbReference type="PANTHER" id="PTHR12526:SF630">
    <property type="entry name" value="GLYCOSYLTRANSFERASE"/>
    <property type="match status" value="1"/>
</dbReference>
<evidence type="ECO:0000313" key="2">
    <source>
        <dbReference type="EMBL" id="SNV47846.1"/>
    </source>
</evidence>
<dbReference type="Pfam" id="PF00534">
    <property type="entry name" value="Glycos_transf_1"/>
    <property type="match status" value="1"/>
</dbReference>
<protein>
    <submittedName>
        <fullName evidence="2">GDP-mannose-dependent alpha-(1-6)-phosphatidylinositol monomannoside mannosyltransferase</fullName>
        <ecNumber evidence="2">2.4.1.345</ecNumber>
    </submittedName>
</protein>
<keyword evidence="3" id="KW-1185">Reference proteome</keyword>
<dbReference type="EC" id="2.4.1.345" evidence="2"/>
<dbReference type="RefSeq" id="WP_095072538.1">
    <property type="nucleotide sequence ID" value="NZ_LT906465.1"/>
</dbReference>